<reference evidence="1" key="1">
    <citation type="journal article" date="2022" name="Toxins">
        <title>Genomic Analysis of Sphingopyxis sp. USTB-05 for Biodegrading Cyanobacterial Hepatotoxins.</title>
        <authorList>
            <person name="Liu C."/>
            <person name="Xu Q."/>
            <person name="Zhao Z."/>
            <person name="Zhang H."/>
            <person name="Liu X."/>
            <person name="Yin C."/>
            <person name="Liu Y."/>
            <person name="Yan H."/>
        </authorList>
    </citation>
    <scope>NUCLEOTIDE SEQUENCE</scope>
    <source>
        <strain evidence="1">NBD5</strain>
    </source>
</reference>
<accession>A0ABY4X8F4</accession>
<name>A0ABY4X8F4_9SPHN</name>
<organism evidence="1 2">
    <name type="scientific">Sphingomonas morindae</name>
    <dbReference type="NCBI Taxonomy" id="1541170"/>
    <lineage>
        <taxon>Bacteria</taxon>
        <taxon>Pseudomonadati</taxon>
        <taxon>Pseudomonadota</taxon>
        <taxon>Alphaproteobacteria</taxon>
        <taxon>Sphingomonadales</taxon>
        <taxon>Sphingomonadaceae</taxon>
        <taxon>Sphingomonas</taxon>
    </lineage>
</organism>
<evidence type="ECO:0000313" key="1">
    <source>
        <dbReference type="EMBL" id="USI73202.1"/>
    </source>
</evidence>
<keyword evidence="2" id="KW-1185">Reference proteome</keyword>
<protein>
    <submittedName>
        <fullName evidence="1">Uncharacterized protein</fullName>
    </submittedName>
</protein>
<dbReference type="RefSeq" id="WP_252167013.1">
    <property type="nucleotide sequence ID" value="NZ_CP084930.1"/>
</dbReference>
<proteinExistence type="predicted"/>
<evidence type="ECO:0000313" key="2">
    <source>
        <dbReference type="Proteomes" id="UP001056937"/>
    </source>
</evidence>
<dbReference type="Proteomes" id="UP001056937">
    <property type="component" value="Chromosome 1"/>
</dbReference>
<dbReference type="EMBL" id="CP084930">
    <property type="protein sequence ID" value="USI73202.1"/>
    <property type="molecule type" value="Genomic_DNA"/>
</dbReference>
<gene>
    <name evidence="1" type="ORF">LHA26_01605</name>
</gene>
<sequence length="205" mass="21971">MSRVGTLGLALLLSAARLDAIGIGGATLVPAQSEARLAERLRVRPDRAWSRLPGRLARREETWTLHGARLDALRFYAGLPPGTALLPGRGGQDGTLPRFAASMGPSEVIGLFDSTMRLGLDTPLFILDRAWPAKFAGQPGFGFAYRLVRSDAPVLELRGEALGAIIEGRLYLIVFEAPAQHYYEAGLAAARQVMASARLVAAPAR</sequence>